<gene>
    <name evidence="1" type="ORF">THICB1_20183</name>
</gene>
<reference evidence="1 2" key="1">
    <citation type="submission" date="2015-03" db="EMBL/GenBank/DDBJ databases">
        <authorList>
            <person name="Regsiter A."/>
            <person name="william w."/>
        </authorList>
    </citation>
    <scope>NUCLEOTIDE SEQUENCE [LARGE SCALE GENOMIC DNA]</scope>
    <source>
        <strain evidence="1 2">CB1</strain>
    </source>
</reference>
<accession>A0ABM9T516</accession>
<organism evidence="1 2">
    <name type="scientific">Thiomonas arsenitoxydans (strain DSM 22701 / CIP 110005 / 3As)</name>
    <dbReference type="NCBI Taxonomy" id="426114"/>
    <lineage>
        <taxon>Bacteria</taxon>
        <taxon>Pseudomonadati</taxon>
        <taxon>Pseudomonadota</taxon>
        <taxon>Betaproteobacteria</taxon>
        <taxon>Burkholderiales</taxon>
        <taxon>Thiomonas</taxon>
    </lineage>
</organism>
<proteinExistence type="predicted"/>
<keyword evidence="2" id="KW-1185">Reference proteome</keyword>
<evidence type="ECO:0000313" key="1">
    <source>
        <dbReference type="EMBL" id="CQR32497.1"/>
    </source>
</evidence>
<dbReference type="Proteomes" id="UP000078599">
    <property type="component" value="Unassembled WGS sequence"/>
</dbReference>
<protein>
    <submittedName>
        <fullName evidence="1">Uncharacterized protein</fullName>
    </submittedName>
</protein>
<evidence type="ECO:0000313" key="2">
    <source>
        <dbReference type="Proteomes" id="UP000078599"/>
    </source>
</evidence>
<dbReference type="EMBL" id="CTRI01000012">
    <property type="protein sequence ID" value="CQR32497.1"/>
    <property type="molecule type" value="Genomic_DNA"/>
</dbReference>
<name>A0ABM9T516_THIA3</name>
<sequence>MRAALRWRASASRTACTSGESGICCSMRPTQRARRKRHCCERACRSPRARASRTRSGFAASPWSISRASKGSSTSVHHGTLGAESALTAASDICAPAGLCSEAQPPNVHSTSNPIQRAWNVLNKGRRNLKQEAKIDAVMGEWYEVSRPAPAPTTLSCANRNALTVGHECTYRREHKVASGGVEPDFVVAADLIESPQNLVRNGIEQ</sequence>
<comment type="caution">
    <text evidence="1">The sequence shown here is derived from an EMBL/GenBank/DDBJ whole genome shotgun (WGS) entry which is preliminary data.</text>
</comment>